<protein>
    <submittedName>
        <fullName evidence="1">Uncharacterized protein</fullName>
    </submittedName>
</protein>
<gene>
    <name evidence="1" type="ORF">GQ607_017309</name>
</gene>
<dbReference type="Proteomes" id="UP000434172">
    <property type="component" value="Unassembled WGS sequence"/>
</dbReference>
<accession>A0A8H3ZKV5</accession>
<evidence type="ECO:0000313" key="2">
    <source>
        <dbReference type="Proteomes" id="UP000434172"/>
    </source>
</evidence>
<keyword evidence="2" id="KW-1185">Reference proteome</keyword>
<organism evidence="1 2">
    <name type="scientific">Colletotrichum asianum</name>
    <dbReference type="NCBI Taxonomy" id="702518"/>
    <lineage>
        <taxon>Eukaryota</taxon>
        <taxon>Fungi</taxon>
        <taxon>Dikarya</taxon>
        <taxon>Ascomycota</taxon>
        <taxon>Pezizomycotina</taxon>
        <taxon>Sordariomycetes</taxon>
        <taxon>Hypocreomycetidae</taxon>
        <taxon>Glomerellales</taxon>
        <taxon>Glomerellaceae</taxon>
        <taxon>Colletotrichum</taxon>
        <taxon>Colletotrichum gloeosporioides species complex</taxon>
    </lineage>
</organism>
<proteinExistence type="predicted"/>
<dbReference type="AlphaFoldDB" id="A0A8H3ZKV5"/>
<name>A0A8H3ZKV5_9PEZI</name>
<reference evidence="1 2" key="1">
    <citation type="submission" date="2019-12" db="EMBL/GenBank/DDBJ databases">
        <title>A genome sequence resource for the geographically widespread anthracnose pathogen Colletotrichum asianum.</title>
        <authorList>
            <person name="Meng Y."/>
        </authorList>
    </citation>
    <scope>NUCLEOTIDE SEQUENCE [LARGE SCALE GENOMIC DNA]</scope>
    <source>
        <strain evidence="1 2">ICMP 18580</strain>
    </source>
</reference>
<evidence type="ECO:0000313" key="1">
    <source>
        <dbReference type="EMBL" id="KAF0315445.1"/>
    </source>
</evidence>
<dbReference type="EMBL" id="WOWK01000203">
    <property type="protein sequence ID" value="KAF0315445.1"/>
    <property type="molecule type" value="Genomic_DNA"/>
</dbReference>
<comment type="caution">
    <text evidence="1">The sequence shown here is derived from an EMBL/GenBank/DDBJ whole genome shotgun (WGS) entry which is preliminary data.</text>
</comment>
<sequence length="120" mass="12821">MEIVKPPKPLKPHSPYLIFTSPTPWASRIDRNVSSLHTSPNHLTPHVLIVAPLLSPLEKGRLSKVVFTSAAFHSKALLSAVCLHVGAGANQPTSLACAIYTGTSILSLPVTPLILSWARA</sequence>